<dbReference type="AlphaFoldDB" id="A0A4R2SYT2"/>
<evidence type="ECO:0000313" key="3">
    <source>
        <dbReference type="Proteomes" id="UP000295504"/>
    </source>
</evidence>
<feature type="transmembrane region" description="Helical" evidence="1">
    <location>
        <begin position="46"/>
        <end position="69"/>
    </location>
</feature>
<keyword evidence="1" id="KW-0812">Transmembrane</keyword>
<keyword evidence="1" id="KW-0472">Membrane</keyword>
<organism evidence="2 3">
    <name type="scientific">Serpentinicella alkaliphila</name>
    <dbReference type="NCBI Taxonomy" id="1734049"/>
    <lineage>
        <taxon>Bacteria</taxon>
        <taxon>Bacillati</taxon>
        <taxon>Bacillota</taxon>
        <taxon>Clostridia</taxon>
        <taxon>Peptostreptococcales</taxon>
        <taxon>Natronincolaceae</taxon>
        <taxon>Serpentinicella</taxon>
    </lineage>
</organism>
<evidence type="ECO:0000256" key="1">
    <source>
        <dbReference type="SAM" id="Phobius"/>
    </source>
</evidence>
<protein>
    <recommendedName>
        <fullName evidence="4">DUF3592 domain-containing protein</fullName>
    </recommendedName>
</protein>
<dbReference type="RefSeq" id="WP_132849646.1">
    <property type="nucleotide sequence ID" value="NZ_CP058648.1"/>
</dbReference>
<name>A0A4R2SYT2_9FIRM</name>
<keyword evidence="3" id="KW-1185">Reference proteome</keyword>
<comment type="caution">
    <text evidence="2">The sequence shown here is derived from an EMBL/GenBank/DDBJ whole genome shotgun (WGS) entry which is preliminary data.</text>
</comment>
<reference evidence="2 3" key="1">
    <citation type="submission" date="2019-03" db="EMBL/GenBank/DDBJ databases">
        <title>Genomic Encyclopedia of Type Strains, Phase IV (KMG-IV): sequencing the most valuable type-strain genomes for metagenomic binning, comparative biology and taxonomic classification.</title>
        <authorList>
            <person name="Goeker M."/>
        </authorList>
    </citation>
    <scope>NUCLEOTIDE SEQUENCE [LARGE SCALE GENOMIC DNA]</scope>
    <source>
        <strain evidence="2 3">DSM 100013</strain>
    </source>
</reference>
<evidence type="ECO:0008006" key="4">
    <source>
        <dbReference type="Google" id="ProtNLM"/>
    </source>
</evidence>
<evidence type="ECO:0000313" key="2">
    <source>
        <dbReference type="EMBL" id="TCP95709.1"/>
    </source>
</evidence>
<keyword evidence="1" id="KW-1133">Transmembrane helix</keyword>
<dbReference type="OrthoDB" id="1956083at2"/>
<dbReference type="Proteomes" id="UP000295504">
    <property type="component" value="Unassembled WGS sequence"/>
</dbReference>
<accession>A0A4R2SYT2</accession>
<proteinExistence type="predicted"/>
<feature type="transmembrane region" description="Helical" evidence="1">
    <location>
        <begin position="12"/>
        <end position="34"/>
    </location>
</feature>
<gene>
    <name evidence="2" type="ORF">EDD79_10575</name>
</gene>
<dbReference type="PROSITE" id="PS51257">
    <property type="entry name" value="PROKAR_LIPOPROTEIN"/>
    <property type="match status" value="1"/>
</dbReference>
<sequence length="152" mass="17398">MKKPKYKSDVYAFVFLSLGLGFIFFGCLSFINIIKPTAYSSVQDPILAGQIFCFLGTTLCVIQSGFRIFSYKQEKLHRELISKGTKTVGIIEKISLQKGITFVKKSPFIVYYTYLYKDKIYHNKSCLLWDKPNLSKGDKINIFVNDIGQSTF</sequence>
<dbReference type="EMBL" id="SLYC01000057">
    <property type="protein sequence ID" value="TCP95709.1"/>
    <property type="molecule type" value="Genomic_DNA"/>
</dbReference>